<dbReference type="GO" id="GO:0016829">
    <property type="term" value="F:lyase activity"/>
    <property type="evidence" value="ECO:0007669"/>
    <property type="project" value="UniProtKB-UniRule"/>
</dbReference>
<evidence type="ECO:0000256" key="1">
    <source>
        <dbReference type="ARBA" id="ARBA00022596"/>
    </source>
</evidence>
<dbReference type="GO" id="GO:0016151">
    <property type="term" value="F:nickel cation binding"/>
    <property type="evidence" value="ECO:0007669"/>
    <property type="project" value="UniProtKB-UniRule"/>
</dbReference>
<protein>
    <recommendedName>
        <fullName evidence="2">Pyridinium-3,5-bisthiocarboxylic acid mononucleotide nickel insertion protein</fullName>
        <shortName evidence="2">P2TMN nickel insertion protein</shortName>
        <ecNumber evidence="2">4.99.1.12</ecNumber>
    </recommendedName>
    <alternativeName>
        <fullName evidence="2">Nickel-pincer cofactor biosynthesis protein LarC</fullName>
    </alternativeName>
</protein>
<keyword evidence="2" id="KW-0456">Lyase</keyword>
<gene>
    <name evidence="2 3" type="primary">larC</name>
    <name evidence="3" type="ORF">MFMK1_001331</name>
</gene>
<dbReference type="Gene3D" id="3.10.20.300">
    <property type="entry name" value="mk0293 like domain"/>
    <property type="match status" value="1"/>
</dbReference>
<accession>A0AAU0UKC8</accession>
<dbReference type="Proteomes" id="UP001329915">
    <property type="component" value="Chromosome"/>
</dbReference>
<dbReference type="EC" id="4.99.1.12" evidence="2"/>
<dbReference type="GO" id="GO:0051604">
    <property type="term" value="P:protein maturation"/>
    <property type="evidence" value="ECO:0007669"/>
    <property type="project" value="UniProtKB-UniRule"/>
</dbReference>
<proteinExistence type="inferred from homology"/>
<dbReference type="EMBL" id="CP121694">
    <property type="protein sequence ID" value="WRO21521.1"/>
    <property type="molecule type" value="Genomic_DNA"/>
</dbReference>
<evidence type="ECO:0000256" key="2">
    <source>
        <dbReference type="HAMAP-Rule" id="MF_01074"/>
    </source>
</evidence>
<dbReference type="HAMAP" id="MF_01074">
    <property type="entry name" value="LarC"/>
    <property type="match status" value="1"/>
</dbReference>
<evidence type="ECO:0000313" key="3">
    <source>
        <dbReference type="EMBL" id="WRO21521.1"/>
    </source>
</evidence>
<evidence type="ECO:0000313" key="4">
    <source>
        <dbReference type="Proteomes" id="UP001329915"/>
    </source>
</evidence>
<dbReference type="Gene3D" id="3.30.70.1380">
    <property type="entry name" value="Transcriptional regulatory protein pf0864 domain like"/>
    <property type="match status" value="1"/>
</dbReference>
<dbReference type="KEGG" id="dbc:MFMK1_001331"/>
<dbReference type="AlphaFoldDB" id="A0AAU0UKC8"/>
<dbReference type="InterPro" id="IPR002822">
    <property type="entry name" value="Ni_insertion"/>
</dbReference>
<dbReference type="RefSeq" id="WP_366924361.1">
    <property type="nucleotide sequence ID" value="NZ_CP121694.1"/>
</dbReference>
<dbReference type="Pfam" id="PF01969">
    <property type="entry name" value="Ni_insertion"/>
    <property type="match status" value="1"/>
</dbReference>
<dbReference type="PANTHER" id="PTHR36566:SF1">
    <property type="entry name" value="PYRIDINIUM-3,5-BISTHIOCARBOXYLIC ACID MONONUCLEOTIDE NICKEL INSERTION PROTEIN"/>
    <property type="match status" value="1"/>
</dbReference>
<sequence length="406" mass="44438">MKTAHFQCLAGISGDMILGALVDAGLEFDRLKEEISKLNIADYALEQHQVVKNGISGTKVDVIINETNAHRHLRDIEKIITGSGLSPSVKEKCIVIFHKIAAAEAKVHNTTVEKIHFHEVGSLDAVIDVAGSVAGLELLGVEKVTASKVHVGTGFTKCAHGQIPLPAPATLELLQGVPVYCQGIEKELVTPTGAAIITALADAFGEMPAMSVTNIGYGAGTRDLQIPNLLRLSLGDSTPEESGGFPDVRFNGSGSVRQREEVMVEVNIDDYNPEFYDYLFNRLFAQGAHDVFLQPIQMKKNRPAVKLNVLTHQDKMESILETIFRETSTIGVRAYPVTKYMLPYEIKTLATKYGDIKVKVASLNNKTTSINPEYEDCRAKAELFQEPVKVVYEYVKSAAQHAFAKK</sequence>
<reference evidence="3 4" key="1">
    <citation type="submission" date="2023-04" db="EMBL/GenBank/DDBJ databases">
        <authorList>
            <person name="Hsu D."/>
        </authorList>
    </citation>
    <scope>NUCLEOTIDE SEQUENCE [LARGE SCALE GENOMIC DNA]</scope>
    <source>
        <strain evidence="3 4">MK1</strain>
    </source>
</reference>
<keyword evidence="4" id="KW-1185">Reference proteome</keyword>
<dbReference type="PANTHER" id="PTHR36566">
    <property type="entry name" value="NICKEL INSERTION PROTEIN-RELATED"/>
    <property type="match status" value="1"/>
</dbReference>
<organism evidence="3 4">
    <name type="scientific">Metallumcola ferriviriculae</name>
    <dbReference type="NCBI Taxonomy" id="3039180"/>
    <lineage>
        <taxon>Bacteria</taxon>
        <taxon>Bacillati</taxon>
        <taxon>Bacillota</taxon>
        <taxon>Clostridia</taxon>
        <taxon>Neomoorellales</taxon>
        <taxon>Desulfitibacteraceae</taxon>
        <taxon>Metallumcola</taxon>
    </lineage>
</organism>
<name>A0AAU0UKC8_9FIRM</name>
<comment type="function">
    <text evidence="2">Involved in the biosynthesis of a nickel-pincer cofactor ((SCS)Ni(II) pincer complex). Binds Ni(2+), and functions in nickel delivery to pyridinium-3,5-bisthiocarboxylic acid mononucleotide (P2TMN), to form the mature cofactor. Is thus probably required for the activation of nickel-pincer cofactor-dependent enzymes.</text>
</comment>
<comment type="catalytic activity">
    <reaction evidence="2">
        <text>Ni(II)-pyridinium-3,5-bisthiocarboxylate mononucleotide = pyridinium-3,5-bisthiocarboxylate mononucleotide + Ni(2+)</text>
        <dbReference type="Rhea" id="RHEA:54784"/>
        <dbReference type="ChEBI" id="CHEBI:49786"/>
        <dbReference type="ChEBI" id="CHEBI:137372"/>
        <dbReference type="ChEBI" id="CHEBI:137373"/>
        <dbReference type="EC" id="4.99.1.12"/>
    </reaction>
</comment>
<keyword evidence="1 2" id="KW-0533">Nickel</keyword>
<comment type="similarity">
    <text evidence="2">Belongs to the LarC family.</text>
</comment>
<dbReference type="NCBIfam" id="TIGR00299">
    <property type="entry name" value="nickel pincer cofactor biosynthesis protein LarC"/>
    <property type="match status" value="1"/>
</dbReference>